<protein>
    <submittedName>
        <fullName evidence="1">Conjugal transfer protein TrbH</fullName>
    </submittedName>
</protein>
<dbReference type="AlphaFoldDB" id="A0A2S3YQG8"/>
<evidence type="ECO:0000313" key="2">
    <source>
        <dbReference type="Proteomes" id="UP000237511"/>
    </source>
</evidence>
<sequence>MRKLQLTLIAATLLSGCQTVDKALTSGTAPVSLPGPTASAIAGDMASRFAEQIGPAGTTIRMENDSSEFATALEAALKGWGYTVIIDGKTAKDVQPVDLAYAIDGIDGQVLARLTTPSIVLGRAYTPTAAGATPASPLSIMQPN</sequence>
<reference evidence="1 2" key="1">
    <citation type="journal article" date="2014" name="Syst. Appl. Microbiol.">
        <title>Microsymbionts of Phaseolus vulgaris in acid and alkaline soils of Mexico.</title>
        <authorList>
            <person name="Verastegui-Valdes M.M."/>
            <person name="Zhang Y.J."/>
            <person name="Rivera-Orduna F.N."/>
            <person name="Cheng H.P."/>
            <person name="Sui X.H."/>
            <person name="Wang E.T."/>
        </authorList>
    </citation>
    <scope>NUCLEOTIDE SEQUENCE [LARGE SCALE GENOMIC DNA]</scope>
    <source>
        <strain evidence="1 2">FG01</strain>
    </source>
</reference>
<dbReference type="NCBIfam" id="NF010409">
    <property type="entry name" value="PRK13835.1"/>
    <property type="match status" value="1"/>
</dbReference>
<proteinExistence type="predicted"/>
<dbReference type="EMBL" id="LODU01000019">
    <property type="protein sequence ID" value="POH33495.1"/>
    <property type="molecule type" value="Genomic_DNA"/>
</dbReference>
<name>A0A2S3YQG8_9HYPH</name>
<comment type="caution">
    <text evidence="1">The sequence shown here is derived from an EMBL/GenBank/DDBJ whole genome shotgun (WGS) entry which is preliminary data.</text>
</comment>
<dbReference type="RefSeq" id="WP_179864854.1">
    <property type="nucleotide sequence ID" value="NZ_LODU01000019.1"/>
</dbReference>
<dbReference type="PROSITE" id="PS51257">
    <property type="entry name" value="PROKAR_LIPOPROTEIN"/>
    <property type="match status" value="1"/>
</dbReference>
<organism evidence="1 2">
    <name type="scientific">Sinorhizobium americanum</name>
    <dbReference type="NCBI Taxonomy" id="194963"/>
    <lineage>
        <taxon>Bacteria</taxon>
        <taxon>Pseudomonadati</taxon>
        <taxon>Pseudomonadota</taxon>
        <taxon>Alphaproteobacteria</taxon>
        <taxon>Hyphomicrobiales</taxon>
        <taxon>Rhizobiaceae</taxon>
        <taxon>Sinorhizobium/Ensifer group</taxon>
        <taxon>Sinorhizobium</taxon>
    </lineage>
</organism>
<accession>A0A2S3YQG8</accession>
<dbReference type="Proteomes" id="UP000237511">
    <property type="component" value="Unassembled WGS sequence"/>
</dbReference>
<evidence type="ECO:0000313" key="1">
    <source>
        <dbReference type="EMBL" id="POH33495.1"/>
    </source>
</evidence>
<gene>
    <name evidence="1" type="ORF">ATY31_10710</name>
</gene>